<evidence type="ECO:0000256" key="5">
    <source>
        <dbReference type="PROSITE-ProRule" id="PRU10015"/>
    </source>
</evidence>
<dbReference type="PROSITE" id="PS01230">
    <property type="entry name" value="TRMA_1"/>
    <property type="match status" value="1"/>
</dbReference>
<evidence type="ECO:0000256" key="3">
    <source>
        <dbReference type="ARBA" id="ARBA00022691"/>
    </source>
</evidence>
<dbReference type="Gene3D" id="3.40.50.150">
    <property type="entry name" value="Vaccinia Virus protein VP39"/>
    <property type="match status" value="1"/>
</dbReference>
<feature type="binding site" evidence="4">
    <location>
        <position position="272"/>
    </location>
    <ligand>
        <name>S-adenosyl-L-methionine</name>
        <dbReference type="ChEBI" id="CHEBI:59789"/>
    </ligand>
</feature>
<dbReference type="EMBL" id="JBBMER010000001">
    <property type="protein sequence ID" value="MEQ2378729.1"/>
    <property type="molecule type" value="Genomic_DNA"/>
</dbReference>
<feature type="binding site" evidence="4">
    <location>
        <position position="222"/>
    </location>
    <ligand>
        <name>S-adenosyl-L-methionine</name>
        <dbReference type="ChEBI" id="CHEBI:59789"/>
    </ligand>
</feature>
<sequence length="402" mass="45159">MGSNIYDEKKRVINCESAEKCGSCAYAGMKYDNELKIKQGYVDKLFKDICPVDKITGMYRPVHYRNKVHAVVGEDKNGNIITGTYEENSHNIVPVSDCLLEDSHCSSIIATLRDLFKSFKYKPYNEDKGTGFIRHILLRKGFSTKEIMLVIVTADVAFPSKTHFLKALKEKHPEINTIVQNVNKYNTSMVLGPRNIVLTGNGYIEDVLCGYRFRISPSSFYQINHQQTEKLYKAAINMAGITKKDTVIDAYCGIGTIGIAASAKAGQVIGVELNADAVKDAEVNAKINNIKNIRFVNDDAGKFLVEYATHKRADVVIMDPPRSGSSQEFLESVLKIKPERVVYVSCNPDTQKRDVDMLMKGGYKVLECRPFDMFPFCDHVETVVLLSKLDVDKHIDVEIKLD</sequence>
<evidence type="ECO:0000256" key="2">
    <source>
        <dbReference type="ARBA" id="ARBA00022679"/>
    </source>
</evidence>
<feature type="binding site" evidence="4">
    <location>
        <position position="251"/>
    </location>
    <ligand>
        <name>S-adenosyl-L-methionine</name>
        <dbReference type="ChEBI" id="CHEBI:59789"/>
    </ligand>
</feature>
<name>A0ABV1BTC3_9FIRM</name>
<reference evidence="6 7" key="1">
    <citation type="submission" date="2024-03" db="EMBL/GenBank/DDBJ databases">
        <title>Human intestinal bacterial collection.</title>
        <authorList>
            <person name="Pauvert C."/>
            <person name="Hitch T.C.A."/>
            <person name="Clavel T."/>
        </authorList>
    </citation>
    <scope>NUCLEOTIDE SEQUENCE [LARGE SCALE GENOMIC DNA]</scope>
    <source>
        <strain evidence="6 7">CLA-AA-H255</strain>
    </source>
</reference>
<dbReference type="PANTHER" id="PTHR11061:SF30">
    <property type="entry name" value="TRNA (URACIL(54)-C(5))-METHYLTRANSFERASE"/>
    <property type="match status" value="1"/>
</dbReference>
<dbReference type="SUPFAM" id="SSF53335">
    <property type="entry name" value="S-adenosyl-L-methionine-dependent methyltransferases"/>
    <property type="match status" value="1"/>
</dbReference>
<dbReference type="InterPro" id="IPR010280">
    <property type="entry name" value="U5_MeTrfase_fam"/>
</dbReference>
<dbReference type="Proteomes" id="UP001442364">
    <property type="component" value="Unassembled WGS sequence"/>
</dbReference>
<evidence type="ECO:0000256" key="4">
    <source>
        <dbReference type="PROSITE-ProRule" id="PRU01024"/>
    </source>
</evidence>
<gene>
    <name evidence="6" type="primary">rlmD</name>
    <name evidence="6" type="ORF">WMO14_02350</name>
</gene>
<dbReference type="PANTHER" id="PTHR11061">
    <property type="entry name" value="RNA M5U METHYLTRANSFERASE"/>
    <property type="match status" value="1"/>
</dbReference>
<dbReference type="InterPro" id="IPR029063">
    <property type="entry name" value="SAM-dependent_MTases_sf"/>
</dbReference>
<dbReference type="GO" id="GO:0032259">
    <property type="term" value="P:methylation"/>
    <property type="evidence" value="ECO:0007669"/>
    <property type="project" value="UniProtKB-KW"/>
</dbReference>
<dbReference type="InterPro" id="IPR030390">
    <property type="entry name" value="MeTrfase_TrmA_AS"/>
</dbReference>
<comment type="caution">
    <text evidence="6">The sequence shown here is derived from an EMBL/GenBank/DDBJ whole genome shotgun (WGS) entry which is preliminary data.</text>
</comment>
<protein>
    <submittedName>
        <fullName evidence="6">23S rRNA (Uracil(1939)-C(5))-methyltransferase RlmD</fullName>
        <ecNumber evidence="6">2.1.1.190</ecNumber>
    </submittedName>
</protein>
<accession>A0ABV1BTC3</accession>
<keyword evidence="7" id="KW-1185">Reference proteome</keyword>
<keyword evidence="3 4" id="KW-0949">S-adenosyl-L-methionine</keyword>
<dbReference type="CDD" id="cd02440">
    <property type="entry name" value="AdoMet_MTases"/>
    <property type="match status" value="1"/>
</dbReference>
<comment type="similarity">
    <text evidence="4">Belongs to the class I-like SAM-binding methyltransferase superfamily. RNA M5U methyltransferase family.</text>
</comment>
<evidence type="ECO:0000256" key="1">
    <source>
        <dbReference type="ARBA" id="ARBA00022603"/>
    </source>
</evidence>
<dbReference type="RefSeq" id="WP_349153200.1">
    <property type="nucleotide sequence ID" value="NZ_JBBMER010000001.1"/>
</dbReference>
<feature type="active site" description="Nucleophile" evidence="4">
    <location>
        <position position="346"/>
    </location>
</feature>
<dbReference type="NCBIfam" id="TIGR00479">
    <property type="entry name" value="rumA"/>
    <property type="match status" value="1"/>
</dbReference>
<feature type="binding site" evidence="4">
    <location>
        <position position="319"/>
    </location>
    <ligand>
        <name>S-adenosyl-L-methionine</name>
        <dbReference type="ChEBI" id="CHEBI:59789"/>
    </ligand>
</feature>
<proteinExistence type="inferred from homology"/>
<keyword evidence="1 4" id="KW-0489">Methyltransferase</keyword>
<dbReference type="PROSITE" id="PS51687">
    <property type="entry name" value="SAM_MT_RNA_M5U"/>
    <property type="match status" value="1"/>
</dbReference>
<organism evidence="6 7">
    <name type="scientific">[Lactobacillus] rogosae</name>
    <dbReference type="NCBI Taxonomy" id="706562"/>
    <lineage>
        <taxon>Bacteria</taxon>
        <taxon>Bacillati</taxon>
        <taxon>Bacillota</taxon>
        <taxon>Clostridia</taxon>
        <taxon>Lachnospirales</taxon>
        <taxon>Lachnospiraceae</taxon>
        <taxon>Lachnospira</taxon>
    </lineage>
</organism>
<dbReference type="Pfam" id="PF05958">
    <property type="entry name" value="tRNA_U5-meth_tr"/>
    <property type="match status" value="1"/>
</dbReference>
<dbReference type="EC" id="2.1.1.190" evidence="6"/>
<feature type="active site" evidence="5">
    <location>
        <position position="346"/>
    </location>
</feature>
<evidence type="ECO:0000313" key="6">
    <source>
        <dbReference type="EMBL" id="MEQ2378729.1"/>
    </source>
</evidence>
<dbReference type="Gene3D" id="2.40.50.1070">
    <property type="match status" value="1"/>
</dbReference>
<dbReference type="GO" id="GO:0008168">
    <property type="term" value="F:methyltransferase activity"/>
    <property type="evidence" value="ECO:0007669"/>
    <property type="project" value="UniProtKB-KW"/>
</dbReference>
<evidence type="ECO:0000313" key="7">
    <source>
        <dbReference type="Proteomes" id="UP001442364"/>
    </source>
</evidence>
<keyword evidence="2 4" id="KW-0808">Transferase</keyword>